<reference evidence="9" key="1">
    <citation type="journal article" date="2020" name="Fungal Divers.">
        <title>Resolving the Mortierellaceae phylogeny through synthesis of multi-gene phylogenetics and phylogenomics.</title>
        <authorList>
            <person name="Vandepol N."/>
            <person name="Liber J."/>
            <person name="Desiro A."/>
            <person name="Na H."/>
            <person name="Kennedy M."/>
            <person name="Barry K."/>
            <person name="Grigoriev I.V."/>
            <person name="Miller A.N."/>
            <person name="O'Donnell K."/>
            <person name="Stajich J.E."/>
            <person name="Bonito G."/>
        </authorList>
    </citation>
    <scope>NUCLEOTIDE SEQUENCE</scope>
    <source>
        <strain evidence="9">NVP1</strain>
    </source>
</reference>
<dbReference type="EMBL" id="JAAAUY010000303">
    <property type="protein sequence ID" value="KAF9331751.1"/>
    <property type="molecule type" value="Genomic_DNA"/>
</dbReference>
<feature type="compositionally biased region" description="Polar residues" evidence="8">
    <location>
        <begin position="478"/>
        <end position="497"/>
    </location>
</feature>
<comment type="similarity">
    <text evidence="7">Belongs to the dicarboxylate/amino acid:cation symporter (DAACS) (TC 2.A.23) family.</text>
</comment>
<keyword evidence="3" id="KW-1003">Cell membrane</keyword>
<keyword evidence="7" id="KW-0769">Symport</keyword>
<feature type="transmembrane region" description="Helical" evidence="7">
    <location>
        <begin position="85"/>
        <end position="107"/>
    </location>
</feature>
<evidence type="ECO:0000256" key="3">
    <source>
        <dbReference type="ARBA" id="ARBA00022475"/>
    </source>
</evidence>
<dbReference type="GO" id="GO:0005886">
    <property type="term" value="C:plasma membrane"/>
    <property type="evidence" value="ECO:0007669"/>
    <property type="project" value="UniProtKB-SubCell"/>
</dbReference>
<dbReference type="PRINTS" id="PR00173">
    <property type="entry name" value="EDTRNSPORT"/>
</dbReference>
<comment type="caution">
    <text evidence="9">The sequence shown here is derived from an EMBL/GenBank/DDBJ whole genome shotgun (WGS) entry which is preliminary data.</text>
</comment>
<keyword evidence="2 7" id="KW-0813">Transport</keyword>
<feature type="region of interest" description="Disordered" evidence="8">
    <location>
        <begin position="546"/>
        <end position="614"/>
    </location>
</feature>
<dbReference type="AlphaFoldDB" id="A0A9P5VLS5"/>
<evidence type="ECO:0000256" key="7">
    <source>
        <dbReference type="RuleBase" id="RU361216"/>
    </source>
</evidence>
<evidence type="ECO:0000256" key="2">
    <source>
        <dbReference type="ARBA" id="ARBA00022448"/>
    </source>
</evidence>
<accession>A0A9P5VLS5</accession>
<keyword evidence="4 7" id="KW-0812">Transmembrane</keyword>
<feature type="transmembrane region" description="Helical" evidence="7">
    <location>
        <begin position="188"/>
        <end position="206"/>
    </location>
</feature>
<evidence type="ECO:0000256" key="5">
    <source>
        <dbReference type="ARBA" id="ARBA00022989"/>
    </source>
</evidence>
<keyword evidence="6 7" id="KW-0472">Membrane</keyword>
<feature type="region of interest" description="Disordered" evidence="8">
    <location>
        <begin position="451"/>
        <end position="506"/>
    </location>
</feature>
<protein>
    <recommendedName>
        <fullName evidence="7">Amino acid transporter</fullName>
    </recommendedName>
</protein>
<dbReference type="PANTHER" id="PTHR42865">
    <property type="entry name" value="PROTON/GLUTAMATE-ASPARTATE SYMPORTER"/>
    <property type="match status" value="1"/>
</dbReference>
<dbReference type="Proteomes" id="UP000696485">
    <property type="component" value="Unassembled WGS sequence"/>
</dbReference>
<feature type="transmembrane region" description="Helical" evidence="7">
    <location>
        <begin position="268"/>
        <end position="286"/>
    </location>
</feature>
<evidence type="ECO:0000313" key="10">
    <source>
        <dbReference type="Proteomes" id="UP000696485"/>
    </source>
</evidence>
<organism evidence="9 10">
    <name type="scientific">Podila minutissima</name>
    <dbReference type="NCBI Taxonomy" id="64525"/>
    <lineage>
        <taxon>Eukaryota</taxon>
        <taxon>Fungi</taxon>
        <taxon>Fungi incertae sedis</taxon>
        <taxon>Mucoromycota</taxon>
        <taxon>Mortierellomycotina</taxon>
        <taxon>Mortierellomycetes</taxon>
        <taxon>Mortierellales</taxon>
        <taxon>Mortierellaceae</taxon>
        <taxon>Podila</taxon>
    </lineage>
</organism>
<name>A0A9P5VLS5_9FUNG</name>
<keyword evidence="10" id="KW-1185">Reference proteome</keyword>
<dbReference type="Gene3D" id="1.10.3860.10">
    <property type="entry name" value="Sodium:dicarboxylate symporter"/>
    <property type="match status" value="1"/>
</dbReference>
<feature type="compositionally biased region" description="Low complexity" evidence="8">
    <location>
        <begin position="568"/>
        <end position="587"/>
    </location>
</feature>
<dbReference type="GO" id="GO:0015293">
    <property type="term" value="F:symporter activity"/>
    <property type="evidence" value="ECO:0007669"/>
    <property type="project" value="UniProtKB-UniRule"/>
</dbReference>
<proteinExistence type="inferred from homology"/>
<feature type="transmembrane region" description="Helical" evidence="7">
    <location>
        <begin position="54"/>
        <end position="73"/>
    </location>
</feature>
<evidence type="ECO:0000256" key="8">
    <source>
        <dbReference type="SAM" id="MobiDB-lite"/>
    </source>
</evidence>
<evidence type="ECO:0000256" key="1">
    <source>
        <dbReference type="ARBA" id="ARBA00004651"/>
    </source>
</evidence>
<dbReference type="InterPro" id="IPR001991">
    <property type="entry name" value="Na-dicarboxylate_symporter"/>
</dbReference>
<dbReference type="SUPFAM" id="SSF118215">
    <property type="entry name" value="Proton glutamate symport protein"/>
    <property type="match status" value="1"/>
</dbReference>
<dbReference type="PANTHER" id="PTHR42865:SF7">
    <property type="entry name" value="PROTON_GLUTAMATE-ASPARTATE SYMPORTER"/>
    <property type="match status" value="1"/>
</dbReference>
<gene>
    <name evidence="9" type="ORF">BG006_005408</name>
</gene>
<feature type="region of interest" description="Disordered" evidence="8">
    <location>
        <begin position="1"/>
        <end position="24"/>
    </location>
</feature>
<dbReference type="Pfam" id="PF00375">
    <property type="entry name" value="SDF"/>
    <property type="match status" value="1"/>
</dbReference>
<feature type="compositionally biased region" description="Acidic residues" evidence="8">
    <location>
        <begin position="461"/>
        <end position="474"/>
    </location>
</feature>
<evidence type="ECO:0000256" key="4">
    <source>
        <dbReference type="ARBA" id="ARBA00022692"/>
    </source>
</evidence>
<feature type="transmembrane region" description="Helical" evidence="7">
    <location>
        <begin position="119"/>
        <end position="145"/>
    </location>
</feature>
<feature type="transmembrane region" description="Helical" evidence="7">
    <location>
        <begin position="226"/>
        <end position="248"/>
    </location>
</feature>
<keyword evidence="5 7" id="KW-1133">Transmembrane helix</keyword>
<sequence length="614" mass="66512">MRTSEPRGFGSVTAEKPAGYTAPSGNRRRFNDAWKSVADPATALYNFLQKNTNLTFWIAVGMVIGILLGQFARDFAVKIGPLGTVFIRMIQIIVGPLIFTTLVVGIAGQGDNIYKIGRLAIKSIIYFEVVTTLALILGICAVNIFKPGSSVDLNGLRAPPTGNLTEITWVAELETIVPTSFFLAMSDHTAVLAVVFCAIMFSVAIMRVEGKNKKFMLDFNASLSEIMFRVMELVMNYAPIGIACSIASTVGQHGLPALATAGKLVATLYGTLIVFAGTFLLAIVFATRLPKKDFARAVARPCLIAFATSSSESALPTAMEHLIDFGVSPDIAFFVIPTGYSFNLEGSTLYLAIAVMFCAQVAQVPKTVGEQVMIVLTLMLSTKGIAAVPRASFIVLTSSLNNANIPLAPLALILSVDAFMDMARSSINVLGNMLAAAVICKWEGQFRNEDWRAKQSGQTPEELEMNEPDGEEDFGTSLPFQSNPISPPHHNSGQNRNHGMLSEQHSPRTDQFFTHEFQPQGFSQPVYGGPNADAVSLRSVHSVRSVNSTSSYDLHPNNPPPNNPPPMNALRPNNLYTNNLTPNTSYPASNPYPASNSHPANDPRHHSTYNENYV</sequence>
<dbReference type="InterPro" id="IPR036458">
    <property type="entry name" value="Na:dicarbo_symporter_sf"/>
</dbReference>
<evidence type="ECO:0000256" key="6">
    <source>
        <dbReference type="ARBA" id="ARBA00023136"/>
    </source>
</evidence>
<comment type="subcellular location">
    <subcellularLocation>
        <location evidence="1">Cell membrane</location>
        <topology evidence="1">Multi-pass membrane protein</topology>
    </subcellularLocation>
    <subcellularLocation>
        <location evidence="7">Membrane</location>
        <topology evidence="7">Multi-pass membrane protein</topology>
    </subcellularLocation>
</comment>
<feature type="compositionally biased region" description="Pro residues" evidence="8">
    <location>
        <begin position="557"/>
        <end position="567"/>
    </location>
</feature>
<evidence type="ECO:0000313" key="9">
    <source>
        <dbReference type="EMBL" id="KAF9331751.1"/>
    </source>
</evidence>